<dbReference type="InterPro" id="IPR021109">
    <property type="entry name" value="Peptidase_aspartic_dom_sf"/>
</dbReference>
<accession>A0AAV0Y8E1</accession>
<reference evidence="1 2" key="1">
    <citation type="submission" date="2023-01" db="EMBL/GenBank/DDBJ databases">
        <authorList>
            <person name="Whitehead M."/>
        </authorList>
    </citation>
    <scope>NUCLEOTIDE SEQUENCE [LARGE SCALE GENOMIC DNA]</scope>
</reference>
<evidence type="ECO:0008006" key="3">
    <source>
        <dbReference type="Google" id="ProtNLM"/>
    </source>
</evidence>
<dbReference type="Proteomes" id="UP001160148">
    <property type="component" value="Unassembled WGS sequence"/>
</dbReference>
<dbReference type="AlphaFoldDB" id="A0AAV0Y8E1"/>
<dbReference type="Gene3D" id="2.40.70.10">
    <property type="entry name" value="Acid Proteases"/>
    <property type="match status" value="1"/>
</dbReference>
<sequence length="226" mass="25745">MSVITSLEAAFRILPKFDKQDSGGLHNFIKSSEFAFLCISEDIKPKILGAIIANLTAKAAQVVRFKKIDTWEELNIYILPVGYGYYIYTSLPGYIYYNRICQATEFINRKSKFLLDTGSEVNIIKLLSLKDDVKVNERILYRLKGINEYFVNTIGSVNITVNFEEEKRQVRFQVVSNNFPIPHDGILGKEFLVDNTIAIDYAKNEITSTLTEDNITVVNQDSPHVD</sequence>
<gene>
    <name evidence="1" type="ORF">MEUPH1_LOCUS29337</name>
</gene>
<comment type="caution">
    <text evidence="1">The sequence shown here is derived from an EMBL/GenBank/DDBJ whole genome shotgun (WGS) entry which is preliminary data.</text>
</comment>
<proteinExistence type="predicted"/>
<dbReference type="EMBL" id="CARXXK010001384">
    <property type="protein sequence ID" value="CAI6375897.1"/>
    <property type="molecule type" value="Genomic_DNA"/>
</dbReference>
<name>A0AAV0Y8E1_9HEMI</name>
<protein>
    <recommendedName>
        <fullName evidence="3">Retropepsins domain-containing protein</fullName>
    </recommendedName>
</protein>
<dbReference type="SUPFAM" id="SSF50630">
    <property type="entry name" value="Acid proteases"/>
    <property type="match status" value="1"/>
</dbReference>
<organism evidence="1 2">
    <name type="scientific">Macrosiphum euphorbiae</name>
    <name type="common">potato aphid</name>
    <dbReference type="NCBI Taxonomy" id="13131"/>
    <lineage>
        <taxon>Eukaryota</taxon>
        <taxon>Metazoa</taxon>
        <taxon>Ecdysozoa</taxon>
        <taxon>Arthropoda</taxon>
        <taxon>Hexapoda</taxon>
        <taxon>Insecta</taxon>
        <taxon>Pterygota</taxon>
        <taxon>Neoptera</taxon>
        <taxon>Paraneoptera</taxon>
        <taxon>Hemiptera</taxon>
        <taxon>Sternorrhyncha</taxon>
        <taxon>Aphidomorpha</taxon>
        <taxon>Aphidoidea</taxon>
        <taxon>Aphididae</taxon>
        <taxon>Macrosiphini</taxon>
        <taxon>Macrosiphum</taxon>
    </lineage>
</organism>
<evidence type="ECO:0000313" key="2">
    <source>
        <dbReference type="Proteomes" id="UP001160148"/>
    </source>
</evidence>
<evidence type="ECO:0000313" key="1">
    <source>
        <dbReference type="EMBL" id="CAI6375897.1"/>
    </source>
</evidence>
<keyword evidence="2" id="KW-1185">Reference proteome</keyword>